<dbReference type="InterPro" id="IPR008620">
    <property type="entry name" value="FixH"/>
</dbReference>
<gene>
    <name evidence="2" type="primary">rdxH</name>
    <name evidence="2" type="ORF">GCM10011415_33380</name>
</gene>
<name>A0A8J2ZMN3_9RHOB</name>
<keyword evidence="1" id="KW-1133">Transmembrane helix</keyword>
<feature type="transmembrane region" description="Helical" evidence="1">
    <location>
        <begin position="12"/>
        <end position="36"/>
    </location>
</feature>
<dbReference type="Proteomes" id="UP000617145">
    <property type="component" value="Unassembled WGS sequence"/>
</dbReference>
<dbReference type="Pfam" id="PF05751">
    <property type="entry name" value="FixH"/>
    <property type="match status" value="1"/>
</dbReference>
<keyword evidence="1" id="KW-0812">Transmembrane</keyword>
<dbReference type="PIRSF" id="PIRSF011386">
    <property type="entry name" value="FixH"/>
    <property type="match status" value="1"/>
</dbReference>
<keyword evidence="3" id="KW-1185">Reference proteome</keyword>
<proteinExistence type="predicted"/>
<evidence type="ECO:0000313" key="2">
    <source>
        <dbReference type="EMBL" id="GGG81196.1"/>
    </source>
</evidence>
<evidence type="ECO:0000256" key="1">
    <source>
        <dbReference type="SAM" id="Phobius"/>
    </source>
</evidence>
<keyword evidence="1" id="KW-0472">Membrane</keyword>
<dbReference type="AlphaFoldDB" id="A0A8J2ZMN3"/>
<protein>
    <submittedName>
        <fullName evidence="2">RdxH</fullName>
    </submittedName>
</protein>
<sequence>MTTSTKRQFRLTGWHVLAMFVAAFGVIIGVNLTLAFNAVSTFPGLEVPNSYVASQTFDDRRAAQEALGWTVEASHDNGEVILAITDPKGYPVQPASLGAKIGRTTTARDDRTPEFRFDGRAWIADDPLAPGNWTVWLTARAHDGTEFQQRLDLHVKG</sequence>
<evidence type="ECO:0000313" key="3">
    <source>
        <dbReference type="Proteomes" id="UP000617145"/>
    </source>
</evidence>
<organism evidence="2 3">
    <name type="scientific">Salipiger pallidus</name>
    <dbReference type="NCBI Taxonomy" id="1775170"/>
    <lineage>
        <taxon>Bacteria</taxon>
        <taxon>Pseudomonadati</taxon>
        <taxon>Pseudomonadota</taxon>
        <taxon>Alphaproteobacteria</taxon>
        <taxon>Rhodobacterales</taxon>
        <taxon>Roseobacteraceae</taxon>
        <taxon>Salipiger</taxon>
    </lineage>
</organism>
<accession>A0A8J2ZMN3</accession>
<dbReference type="InterPro" id="IPR018037">
    <property type="entry name" value="FixH_proteobacterial"/>
</dbReference>
<dbReference type="RefSeq" id="WP_188791380.1">
    <property type="nucleotide sequence ID" value="NZ_BMJV01000007.1"/>
</dbReference>
<reference evidence="2" key="2">
    <citation type="submission" date="2020-09" db="EMBL/GenBank/DDBJ databases">
        <authorList>
            <person name="Sun Q."/>
            <person name="Zhou Y."/>
        </authorList>
    </citation>
    <scope>NUCLEOTIDE SEQUENCE</scope>
    <source>
        <strain evidence="2">CGMCC 1.15762</strain>
    </source>
</reference>
<reference evidence="2" key="1">
    <citation type="journal article" date="2014" name="Int. J. Syst. Evol. Microbiol.">
        <title>Complete genome sequence of Corynebacterium casei LMG S-19264T (=DSM 44701T), isolated from a smear-ripened cheese.</title>
        <authorList>
            <consortium name="US DOE Joint Genome Institute (JGI-PGF)"/>
            <person name="Walter F."/>
            <person name="Albersmeier A."/>
            <person name="Kalinowski J."/>
            <person name="Ruckert C."/>
        </authorList>
    </citation>
    <scope>NUCLEOTIDE SEQUENCE</scope>
    <source>
        <strain evidence="2">CGMCC 1.15762</strain>
    </source>
</reference>
<comment type="caution">
    <text evidence="2">The sequence shown here is derived from an EMBL/GenBank/DDBJ whole genome shotgun (WGS) entry which is preliminary data.</text>
</comment>
<dbReference type="EMBL" id="BMJV01000007">
    <property type="protein sequence ID" value="GGG81196.1"/>
    <property type="molecule type" value="Genomic_DNA"/>
</dbReference>